<evidence type="ECO:0000313" key="7">
    <source>
        <dbReference type="EMBL" id="MFD2159227.1"/>
    </source>
</evidence>
<name>A0ABW4ZBJ7_9BACT</name>
<keyword evidence="8" id="KW-1185">Reference proteome</keyword>
<evidence type="ECO:0000256" key="1">
    <source>
        <dbReference type="ARBA" id="ARBA00022617"/>
    </source>
</evidence>
<dbReference type="Gene3D" id="1.10.760.10">
    <property type="entry name" value="Cytochrome c-like domain"/>
    <property type="match status" value="3"/>
</dbReference>
<dbReference type="EMBL" id="JBHUJB010000040">
    <property type="protein sequence ID" value="MFD2159227.1"/>
    <property type="molecule type" value="Genomic_DNA"/>
</dbReference>
<dbReference type="PROSITE" id="PS51007">
    <property type="entry name" value="CYTC"/>
    <property type="match status" value="4"/>
</dbReference>
<feature type="domain" description="PA14" evidence="6">
    <location>
        <begin position="18"/>
        <end position="151"/>
    </location>
</feature>
<dbReference type="InterPro" id="IPR036909">
    <property type="entry name" value="Cyt_c-like_dom_sf"/>
</dbReference>
<dbReference type="SMART" id="SM00758">
    <property type="entry name" value="PA14"/>
    <property type="match status" value="1"/>
</dbReference>
<dbReference type="InterPro" id="IPR011658">
    <property type="entry name" value="PA14_dom"/>
</dbReference>
<evidence type="ECO:0000259" key="6">
    <source>
        <dbReference type="PROSITE" id="PS51820"/>
    </source>
</evidence>
<protein>
    <submittedName>
        <fullName evidence="7">C-type cytochrome</fullName>
    </submittedName>
</protein>
<feature type="domain" description="Cytochrome c" evidence="5">
    <location>
        <begin position="551"/>
        <end position="653"/>
    </location>
</feature>
<dbReference type="InterPro" id="IPR009056">
    <property type="entry name" value="Cyt_c-like_dom"/>
</dbReference>
<dbReference type="InterPro" id="IPR036280">
    <property type="entry name" value="Multihaem_cyt_sf"/>
</dbReference>
<dbReference type="RefSeq" id="WP_377088553.1">
    <property type="nucleotide sequence ID" value="NZ_JBHSJL010000014.1"/>
</dbReference>
<keyword evidence="2 4" id="KW-0479">Metal-binding</keyword>
<gene>
    <name evidence="7" type="ORF">ACFSW8_09985</name>
</gene>
<evidence type="ECO:0000313" key="8">
    <source>
        <dbReference type="Proteomes" id="UP001597389"/>
    </source>
</evidence>
<dbReference type="InterPro" id="IPR050597">
    <property type="entry name" value="Cytochrome_c_Oxidase_Subunit"/>
</dbReference>
<dbReference type="SUPFAM" id="SSF46626">
    <property type="entry name" value="Cytochrome c"/>
    <property type="match status" value="3"/>
</dbReference>
<dbReference type="Pfam" id="PF07691">
    <property type="entry name" value="PA14"/>
    <property type="match status" value="1"/>
</dbReference>
<dbReference type="PANTHER" id="PTHR33751">
    <property type="entry name" value="CBB3-TYPE CYTOCHROME C OXIDASE SUBUNIT FIXP"/>
    <property type="match status" value="1"/>
</dbReference>
<evidence type="ECO:0000256" key="2">
    <source>
        <dbReference type="ARBA" id="ARBA00022723"/>
    </source>
</evidence>
<comment type="caution">
    <text evidence="7">The sequence shown here is derived from an EMBL/GenBank/DDBJ whole genome shotgun (WGS) entry which is preliminary data.</text>
</comment>
<keyword evidence="3 4" id="KW-0408">Iron</keyword>
<proteinExistence type="predicted"/>
<keyword evidence="1 4" id="KW-0349">Heme</keyword>
<dbReference type="PROSITE" id="PS51820">
    <property type="entry name" value="PA14"/>
    <property type="match status" value="1"/>
</dbReference>
<feature type="domain" description="Cytochrome c" evidence="5">
    <location>
        <begin position="351"/>
        <end position="434"/>
    </location>
</feature>
<reference evidence="8" key="1">
    <citation type="journal article" date="2019" name="Int. J. Syst. Evol. Microbiol.">
        <title>The Global Catalogue of Microorganisms (GCM) 10K type strain sequencing project: providing services to taxonomists for standard genome sequencing and annotation.</title>
        <authorList>
            <consortium name="The Broad Institute Genomics Platform"/>
            <consortium name="The Broad Institute Genome Sequencing Center for Infectious Disease"/>
            <person name="Wu L."/>
            <person name="Ma J."/>
        </authorList>
    </citation>
    <scope>NUCLEOTIDE SEQUENCE [LARGE SCALE GENOMIC DNA]</scope>
    <source>
        <strain evidence="8">CCUG 57942</strain>
    </source>
</reference>
<evidence type="ECO:0000256" key="3">
    <source>
        <dbReference type="ARBA" id="ARBA00023004"/>
    </source>
</evidence>
<dbReference type="PANTHER" id="PTHR33751:SF1">
    <property type="entry name" value="CBB3-TYPE CYTOCHROME C OXIDASE SUBUNIT FIXP"/>
    <property type="match status" value="1"/>
</dbReference>
<dbReference type="Pfam" id="PF00034">
    <property type="entry name" value="Cytochrom_C"/>
    <property type="match status" value="2"/>
</dbReference>
<feature type="domain" description="Cytochrome c" evidence="5">
    <location>
        <begin position="164"/>
        <end position="247"/>
    </location>
</feature>
<organism evidence="7 8">
    <name type="scientific">Rubritalea tangerina</name>
    <dbReference type="NCBI Taxonomy" id="430798"/>
    <lineage>
        <taxon>Bacteria</taxon>
        <taxon>Pseudomonadati</taxon>
        <taxon>Verrucomicrobiota</taxon>
        <taxon>Verrucomicrobiia</taxon>
        <taxon>Verrucomicrobiales</taxon>
        <taxon>Rubritaleaceae</taxon>
        <taxon>Rubritalea</taxon>
    </lineage>
</organism>
<evidence type="ECO:0000256" key="4">
    <source>
        <dbReference type="PROSITE-ProRule" id="PRU00433"/>
    </source>
</evidence>
<dbReference type="InterPro" id="IPR037524">
    <property type="entry name" value="PA14/GLEYA"/>
</dbReference>
<dbReference type="SUPFAM" id="SSF48695">
    <property type="entry name" value="Multiheme cytochromes"/>
    <property type="match status" value="1"/>
</dbReference>
<dbReference type="SUPFAM" id="SSF56988">
    <property type="entry name" value="Anthrax protective antigen"/>
    <property type="match status" value="1"/>
</dbReference>
<feature type="domain" description="Cytochrome c" evidence="5">
    <location>
        <begin position="256"/>
        <end position="341"/>
    </location>
</feature>
<evidence type="ECO:0000259" key="5">
    <source>
        <dbReference type="PROSITE" id="PS51007"/>
    </source>
</evidence>
<sequence>MLLSLHVPLGAEDAAEVKGESGLVLEVATAGGKDLRLSKRAALAVGKGESPSALLAAGKYSATWHGMLNLEKRSRVYFSFEGTGAAELFIDGESVLKEAGEMGEGETERLRLNSGQVPIKVVYTSPEDGAGGFRLMWRGREFSKEPVPASVLVHEKSEPLEKAMLVRRGRALFAELKCSQCHEGGKGMPEAGEMAPSLAGVGSRLDAGWMEAWLKDPKSMRAHARMPQVLKNEEDAQHVAAYLEGLKEAEPAKLAGNKAAGGKLFHDLGCIACHRSESGQDMASWATAPIDLFNAGHKYEEGALVAFLKNPGKHHAATRMPDFALEDKEAADLAAFVRSLSSKEKPSFSNGDAAKGKQIVVESHCSQCHEGVEASSASYQPLAAIAKKGSSDKSCLKKGSAVDYGLNAADSEALNAFLEDAQGVKSLAYFNKAEYAHRQFENLNCASCHQMDTQAAELGAVHQFSAKYAGHSEEENTEEAAHGAIAPPALTYIGEKLTIDYMERLFGGKLEYRTRPWVTQRMPAFPSRDALLAEGFAAAYGLGKEEDRGNAEVEQGKTLFGMVGGFGCAACHGAGEAKPIAVFEAPGVNLQFAGDRLRMDFYHRWMRDPQRIDPQTIMPKYFVDENATTLTEPLEGDGQKQMEAIWNWMQSLNEK</sequence>
<dbReference type="Proteomes" id="UP001597389">
    <property type="component" value="Unassembled WGS sequence"/>
</dbReference>
<accession>A0ABW4ZBJ7</accession>